<evidence type="ECO:0000256" key="3">
    <source>
        <dbReference type="ARBA" id="ARBA00012784"/>
    </source>
</evidence>
<comment type="caution">
    <text evidence="8">The sequence shown here is derived from an EMBL/GenBank/DDBJ whole genome shotgun (WGS) entry which is preliminary data.</text>
</comment>
<keyword evidence="9" id="KW-1185">Reference proteome</keyword>
<protein>
    <recommendedName>
        <fullName evidence="3">adenosine deaminase</fullName>
        <ecNumber evidence="3">3.5.4.4</ecNumber>
    </recommendedName>
</protein>
<keyword evidence="5 8" id="KW-0378">Hydrolase</keyword>
<dbReference type="EC" id="3.5.4.4" evidence="3"/>
<dbReference type="NCBIfam" id="TIGR01430">
    <property type="entry name" value="aden_deam"/>
    <property type="match status" value="1"/>
</dbReference>
<gene>
    <name evidence="8" type="primary">add</name>
    <name evidence="8" type="ORF">CUS_6883</name>
</gene>
<dbReference type="PANTHER" id="PTHR11409">
    <property type="entry name" value="ADENOSINE DEAMINASE"/>
    <property type="match status" value="1"/>
</dbReference>
<evidence type="ECO:0000256" key="1">
    <source>
        <dbReference type="ARBA" id="ARBA00001947"/>
    </source>
</evidence>
<dbReference type="eggNOG" id="COG1816">
    <property type="taxonomic scope" value="Bacteria"/>
</dbReference>
<dbReference type="RefSeq" id="WP_002849425.1">
    <property type="nucleotide sequence ID" value="NZ_ADKM02000075.1"/>
</dbReference>
<dbReference type="GO" id="GO:0046103">
    <property type="term" value="P:inosine biosynthetic process"/>
    <property type="evidence" value="ECO:0007669"/>
    <property type="project" value="TreeGrafter"/>
</dbReference>
<sequence>MNMSIVCSKDKYIDLHLHLDGAVTPEIAHRLAEMQGITLPDDDILEEQLSVQPDCSSLNDFLKCFELPVSLLQTKEALSECVYMVCTSLKEQGVIYAEIRFAPQLHCQRGLTQEDAVRAVLDGLERSSLSASVILCCMRGSGNEKENFETVEVAKKYLTNEGGVTAIDLAGAEALFPTKNYRELFARARKYGIPFTIHAGEADGADSIRAAVEFGAVRIGHGVRCFEDKALMEIVRKNGIAFEMCPTSNRQTHSVKDMSDYPLMAYLSAGIKVTINTDDPAIERTTIAEEYRYIQKLFGLDEKQKKQLLSNAVDAAFTSERVKSKLRRELGIAAEGVLDD</sequence>
<proteinExistence type="inferred from homology"/>
<dbReference type="GO" id="GO:0004000">
    <property type="term" value="F:adenosine deaminase activity"/>
    <property type="evidence" value="ECO:0007669"/>
    <property type="project" value="TreeGrafter"/>
</dbReference>
<keyword evidence="4" id="KW-0479">Metal-binding</keyword>
<name>E9SC66_RUMAL</name>
<accession>E9SC66</accession>
<feature type="domain" description="Adenosine deaminase" evidence="7">
    <location>
        <begin position="14"/>
        <end position="329"/>
    </location>
</feature>
<dbReference type="InterPro" id="IPR006330">
    <property type="entry name" value="Ado/ade_deaminase"/>
</dbReference>
<dbReference type="EMBL" id="ADKM02000075">
    <property type="protein sequence ID" value="EGC03212.1"/>
    <property type="molecule type" value="Genomic_DNA"/>
</dbReference>
<evidence type="ECO:0000256" key="6">
    <source>
        <dbReference type="ARBA" id="ARBA00022833"/>
    </source>
</evidence>
<reference evidence="8 9" key="1">
    <citation type="submission" date="2011-02" db="EMBL/GenBank/DDBJ databases">
        <authorList>
            <person name="Nelson K.E."/>
            <person name="Sutton G."/>
            <person name="Torralba M."/>
            <person name="Durkin S."/>
            <person name="Harkins D."/>
            <person name="Montgomery R."/>
            <person name="Ziemer C."/>
            <person name="Klaassens E."/>
            <person name="Ocuiv P."/>
            <person name="Morrison M."/>
        </authorList>
    </citation>
    <scope>NUCLEOTIDE SEQUENCE [LARGE SCALE GENOMIC DNA]</scope>
    <source>
        <strain evidence="8 9">8</strain>
    </source>
</reference>
<dbReference type="InterPro" id="IPR032466">
    <property type="entry name" value="Metal_Hydrolase"/>
</dbReference>
<dbReference type="OrthoDB" id="9779574at2"/>
<comment type="similarity">
    <text evidence="2">Belongs to the metallo-dependent hydrolases superfamily. Adenosine and AMP deaminases family.</text>
</comment>
<dbReference type="GO" id="GO:0005829">
    <property type="term" value="C:cytosol"/>
    <property type="evidence" value="ECO:0007669"/>
    <property type="project" value="TreeGrafter"/>
</dbReference>
<evidence type="ECO:0000259" key="7">
    <source>
        <dbReference type="Pfam" id="PF00962"/>
    </source>
</evidence>
<dbReference type="Proteomes" id="UP000004259">
    <property type="component" value="Unassembled WGS sequence"/>
</dbReference>
<dbReference type="InterPro" id="IPR001365">
    <property type="entry name" value="A_deaminase_dom"/>
</dbReference>
<dbReference type="PANTHER" id="PTHR11409:SF43">
    <property type="entry name" value="ADENOSINE DEAMINASE"/>
    <property type="match status" value="1"/>
</dbReference>
<dbReference type="Gene3D" id="3.20.20.140">
    <property type="entry name" value="Metal-dependent hydrolases"/>
    <property type="match status" value="1"/>
</dbReference>
<evidence type="ECO:0000313" key="8">
    <source>
        <dbReference type="EMBL" id="EGC03212.1"/>
    </source>
</evidence>
<evidence type="ECO:0000256" key="4">
    <source>
        <dbReference type="ARBA" id="ARBA00022723"/>
    </source>
</evidence>
<dbReference type="AlphaFoldDB" id="E9SC66"/>
<dbReference type="GO" id="GO:0006154">
    <property type="term" value="P:adenosine catabolic process"/>
    <property type="evidence" value="ECO:0007669"/>
    <property type="project" value="TreeGrafter"/>
</dbReference>
<keyword evidence="6" id="KW-0862">Zinc</keyword>
<organism evidence="8 9">
    <name type="scientific">Ruminococcus albus 8</name>
    <dbReference type="NCBI Taxonomy" id="246199"/>
    <lineage>
        <taxon>Bacteria</taxon>
        <taxon>Bacillati</taxon>
        <taxon>Bacillota</taxon>
        <taxon>Clostridia</taxon>
        <taxon>Eubacteriales</taxon>
        <taxon>Oscillospiraceae</taxon>
        <taxon>Ruminococcus</taxon>
    </lineage>
</organism>
<comment type="cofactor">
    <cofactor evidence="1">
        <name>Zn(2+)</name>
        <dbReference type="ChEBI" id="CHEBI:29105"/>
    </cofactor>
</comment>
<evidence type="ECO:0000313" key="9">
    <source>
        <dbReference type="Proteomes" id="UP000004259"/>
    </source>
</evidence>
<dbReference type="GO" id="GO:0046872">
    <property type="term" value="F:metal ion binding"/>
    <property type="evidence" value="ECO:0007669"/>
    <property type="project" value="UniProtKB-KW"/>
</dbReference>
<dbReference type="SUPFAM" id="SSF51556">
    <property type="entry name" value="Metallo-dependent hydrolases"/>
    <property type="match status" value="1"/>
</dbReference>
<dbReference type="Pfam" id="PF00962">
    <property type="entry name" value="A_deaminase"/>
    <property type="match status" value="1"/>
</dbReference>
<evidence type="ECO:0000256" key="5">
    <source>
        <dbReference type="ARBA" id="ARBA00022801"/>
    </source>
</evidence>
<dbReference type="STRING" id="246199.CUS_6883"/>
<evidence type="ECO:0000256" key="2">
    <source>
        <dbReference type="ARBA" id="ARBA00006676"/>
    </source>
</evidence>
<dbReference type="GO" id="GO:0043103">
    <property type="term" value="P:hypoxanthine salvage"/>
    <property type="evidence" value="ECO:0007669"/>
    <property type="project" value="TreeGrafter"/>
</dbReference>